<dbReference type="Gene3D" id="3.30.360.10">
    <property type="entry name" value="Dihydrodipicolinate Reductase, domain 2"/>
    <property type="match status" value="1"/>
</dbReference>
<evidence type="ECO:0000256" key="3">
    <source>
        <dbReference type="ARBA" id="ARBA00020444"/>
    </source>
</evidence>
<evidence type="ECO:0000313" key="11">
    <source>
        <dbReference type="Proteomes" id="UP000186922"/>
    </source>
</evidence>
<dbReference type="Pfam" id="PF00479">
    <property type="entry name" value="G6PD_N"/>
    <property type="match status" value="1"/>
</dbReference>
<organism evidence="10 11">
    <name type="scientific">Ramazzottius varieornatus</name>
    <name type="common">Water bear</name>
    <name type="synonym">Tardigrade</name>
    <dbReference type="NCBI Taxonomy" id="947166"/>
    <lineage>
        <taxon>Eukaryota</taxon>
        <taxon>Metazoa</taxon>
        <taxon>Ecdysozoa</taxon>
        <taxon>Tardigrada</taxon>
        <taxon>Eutardigrada</taxon>
        <taxon>Parachela</taxon>
        <taxon>Hypsibioidea</taxon>
        <taxon>Ramazzottiidae</taxon>
        <taxon>Ramazzottius</taxon>
    </lineage>
</organism>
<keyword evidence="7" id="KW-1133">Transmembrane helix</keyword>
<evidence type="ECO:0000256" key="5">
    <source>
        <dbReference type="ARBA" id="ARBA00022857"/>
    </source>
</evidence>
<evidence type="ECO:0000256" key="2">
    <source>
        <dbReference type="ARBA" id="ARBA00004959"/>
    </source>
</evidence>
<dbReference type="Pfam" id="PF02781">
    <property type="entry name" value="G6PD_C"/>
    <property type="match status" value="1"/>
</dbReference>
<dbReference type="OrthoDB" id="60984at2759"/>
<dbReference type="Proteomes" id="UP000186922">
    <property type="component" value="Unassembled WGS sequence"/>
</dbReference>
<dbReference type="AlphaFoldDB" id="A0A1D1VX26"/>
<dbReference type="InterPro" id="IPR022675">
    <property type="entry name" value="G6P_DH_C"/>
</dbReference>
<evidence type="ECO:0000256" key="4">
    <source>
        <dbReference type="ARBA" id="ARBA00022526"/>
    </source>
</evidence>
<dbReference type="PANTHER" id="PTHR23429:SF7">
    <property type="entry name" value="GDH_6PGL ENDOPLASMIC BIFUNCTIONAL PROTEIN"/>
    <property type="match status" value="1"/>
</dbReference>
<dbReference type="PANTHER" id="PTHR23429">
    <property type="entry name" value="GLUCOSE-6-PHOSPHATE 1-DEHYDROGENASE G6PD"/>
    <property type="match status" value="1"/>
</dbReference>
<dbReference type="InterPro" id="IPR001282">
    <property type="entry name" value="G6P_DH"/>
</dbReference>
<keyword evidence="7" id="KW-0472">Membrane</keyword>
<dbReference type="PRINTS" id="PR00079">
    <property type="entry name" value="G6PDHDRGNASE"/>
</dbReference>
<evidence type="ECO:0000256" key="7">
    <source>
        <dbReference type="SAM" id="Phobius"/>
    </source>
</evidence>
<proteinExistence type="predicted"/>
<gene>
    <name evidence="10" type="primary">RvY_14634-1</name>
    <name evidence="10" type="synonym">RvY_14634.1</name>
    <name evidence="10" type="ORF">RvY_14634</name>
</gene>
<dbReference type="UniPathway" id="UPA00115"/>
<keyword evidence="7" id="KW-0812">Transmembrane</keyword>
<dbReference type="GO" id="GO:0004345">
    <property type="term" value="F:glucose-6-phosphate dehydrogenase activity"/>
    <property type="evidence" value="ECO:0007669"/>
    <property type="project" value="InterPro"/>
</dbReference>
<keyword evidence="6" id="KW-0119">Carbohydrate metabolism</keyword>
<feature type="domain" description="Glucose-6-phosphate dehydrogenase C-terminal" evidence="9">
    <location>
        <begin position="285"/>
        <end position="518"/>
    </location>
</feature>
<dbReference type="Gene3D" id="3.40.50.720">
    <property type="entry name" value="NAD(P)-binding Rossmann-like Domain"/>
    <property type="match status" value="1"/>
</dbReference>
<feature type="domain" description="Glucose-6-phosphate dehydrogenase NAD-binding" evidence="8">
    <location>
        <begin position="94"/>
        <end position="261"/>
    </location>
</feature>
<comment type="caution">
    <text evidence="10">The sequence shown here is derived from an EMBL/GenBank/DDBJ whole genome shotgun (WGS) entry which is preliminary data.</text>
</comment>
<protein>
    <recommendedName>
        <fullName evidence="3">Glucose-6-phosphate 1-dehydrogenase</fullName>
    </recommendedName>
</protein>
<evidence type="ECO:0000256" key="6">
    <source>
        <dbReference type="ARBA" id="ARBA00023277"/>
    </source>
</evidence>
<evidence type="ECO:0000259" key="9">
    <source>
        <dbReference type="Pfam" id="PF02781"/>
    </source>
</evidence>
<reference evidence="10 11" key="1">
    <citation type="journal article" date="2016" name="Nat. Commun.">
        <title>Extremotolerant tardigrade genome and improved radiotolerance of human cultured cells by tardigrade-unique protein.</title>
        <authorList>
            <person name="Hashimoto T."/>
            <person name="Horikawa D.D."/>
            <person name="Saito Y."/>
            <person name="Kuwahara H."/>
            <person name="Kozuka-Hata H."/>
            <person name="Shin-I T."/>
            <person name="Minakuchi Y."/>
            <person name="Ohishi K."/>
            <person name="Motoyama A."/>
            <person name="Aizu T."/>
            <person name="Enomoto A."/>
            <person name="Kondo K."/>
            <person name="Tanaka S."/>
            <person name="Hara Y."/>
            <person name="Koshikawa S."/>
            <person name="Sagara H."/>
            <person name="Miura T."/>
            <person name="Yokobori S."/>
            <person name="Miyagawa K."/>
            <person name="Suzuki Y."/>
            <person name="Kubo T."/>
            <person name="Oyama M."/>
            <person name="Kohara Y."/>
            <person name="Fujiyama A."/>
            <person name="Arakawa K."/>
            <person name="Katayama T."/>
            <person name="Toyoda A."/>
            <person name="Kunieda T."/>
        </authorList>
    </citation>
    <scope>NUCLEOTIDE SEQUENCE [LARGE SCALE GENOMIC DNA]</scope>
    <source>
        <strain evidence="10 11">YOKOZUNA-1</strain>
    </source>
</reference>
<dbReference type="GO" id="GO:0006006">
    <property type="term" value="P:glucose metabolic process"/>
    <property type="evidence" value="ECO:0007669"/>
    <property type="project" value="UniProtKB-KW"/>
</dbReference>
<feature type="transmembrane region" description="Helical" evidence="7">
    <location>
        <begin position="45"/>
        <end position="65"/>
    </location>
</feature>
<dbReference type="GO" id="GO:0005783">
    <property type="term" value="C:endoplasmic reticulum"/>
    <property type="evidence" value="ECO:0007669"/>
    <property type="project" value="TreeGrafter"/>
</dbReference>
<evidence type="ECO:0000313" key="10">
    <source>
        <dbReference type="EMBL" id="GAV04338.1"/>
    </source>
</evidence>
<dbReference type="InterPro" id="IPR036291">
    <property type="entry name" value="NAD(P)-bd_dom_sf"/>
</dbReference>
<evidence type="ECO:0000259" key="8">
    <source>
        <dbReference type="Pfam" id="PF00479"/>
    </source>
</evidence>
<dbReference type="SUPFAM" id="SSF55347">
    <property type="entry name" value="Glyceraldehyde-3-phosphate dehydrogenase-like, C-terminal domain"/>
    <property type="match status" value="1"/>
</dbReference>
<accession>A0A1D1VX26</accession>
<dbReference type="GO" id="GO:0050661">
    <property type="term" value="F:NADP binding"/>
    <property type="evidence" value="ECO:0007669"/>
    <property type="project" value="InterPro"/>
</dbReference>
<name>A0A1D1VX26_RAMVA</name>
<evidence type="ECO:0000256" key="1">
    <source>
        <dbReference type="ARBA" id="ARBA00002914"/>
    </source>
</evidence>
<keyword evidence="5" id="KW-0521">NADP</keyword>
<dbReference type="STRING" id="947166.A0A1D1VX26"/>
<dbReference type="SUPFAM" id="SSF51735">
    <property type="entry name" value="NAD(P)-binding Rossmann-fold domains"/>
    <property type="match status" value="1"/>
</dbReference>
<dbReference type="GO" id="GO:0009051">
    <property type="term" value="P:pentose-phosphate shunt, oxidative branch"/>
    <property type="evidence" value="ECO:0007669"/>
    <property type="project" value="TreeGrafter"/>
</dbReference>
<sequence>MLRGTSLRNTWREATTAEGFLVTTDGGQLNRKSLRTPIQSSMDVFHLKIVITGILFSIVIYAIPWSDFLLSTVPRDDYVDLTSNETLKQDVHFVILGATGDLALRYLFPALFSIRTNSTPTEIRVTIYATSRQAPDVIRNSVELSIDAAIGCTEVVQRDFLSFIKYRQLRASEDFERLCTSIPSTDKLVFYLSIPPSAYANTVKNFGLFCKNGRREADIRLVLEKPFGADYSSARALFEKLKQWFPFERYYLVDHYKAKEATIAIPEFFAKNSDVAADFISSNSSTIELVLNETLGVTDRISFYDETGVVRDVVQNHLMEILIDIVSAITKKVNSDLERSSLITNVSIDTVNFGQYESYNQELAKSAVREGPSNTPTFVRAEASLKSTLLKDVKVSFTAGKKLSRKVSQARLTFGDGEVDKEVVFHIGGQGLNYPAVLFRGFTRNSVICPSGRPLSERVPYKALLSESKALFQVCPLGTTFRNAYEAVIEDILRWQSQYSTDVGFILSSWALWDPWIKKLGTG</sequence>
<comment type="pathway">
    <text evidence="2">Carbohydrate degradation; pentose phosphate pathway.</text>
</comment>
<keyword evidence="4" id="KW-0313">Glucose metabolism</keyword>
<dbReference type="InterPro" id="IPR022674">
    <property type="entry name" value="G6P_DH_NAD-bd"/>
</dbReference>
<comment type="function">
    <text evidence="1">Cytosolic glucose-6-phosphate dehydrogenase that catalyzes the first and rate-limiting step of the oxidative branch within the pentose phosphate pathway/shunt, an alternative route to glycolysis for the dissimilation of carbohydrates and a major source of reducing power and metabolic intermediates for fatty acid and nucleic acid biosynthetic processes.</text>
</comment>
<dbReference type="EMBL" id="BDGG01000010">
    <property type="protein sequence ID" value="GAV04338.1"/>
    <property type="molecule type" value="Genomic_DNA"/>
</dbReference>
<keyword evidence="11" id="KW-1185">Reference proteome</keyword>